<keyword evidence="3" id="KW-1003">Cell membrane</keyword>
<evidence type="ECO:0000256" key="6">
    <source>
        <dbReference type="ARBA" id="ARBA00023136"/>
    </source>
</evidence>
<evidence type="ECO:0000256" key="2">
    <source>
        <dbReference type="ARBA" id="ARBA00022448"/>
    </source>
</evidence>
<comment type="caution">
    <text evidence="9">The sequence shown here is derived from an EMBL/GenBank/DDBJ whole genome shotgun (WGS) entry which is preliminary data.</text>
</comment>
<proteinExistence type="predicted"/>
<feature type="transmembrane region" description="Helical" evidence="7">
    <location>
        <begin position="72"/>
        <end position="94"/>
    </location>
</feature>
<feature type="transmembrane region" description="Helical" evidence="7">
    <location>
        <begin position="291"/>
        <end position="310"/>
    </location>
</feature>
<dbReference type="PROSITE" id="PS50850">
    <property type="entry name" value="MFS"/>
    <property type="match status" value="1"/>
</dbReference>
<feature type="domain" description="Major facilitator superfamily (MFS) profile" evidence="8">
    <location>
        <begin position="1"/>
        <end position="432"/>
    </location>
</feature>
<feature type="transmembrane region" description="Helical" evidence="7">
    <location>
        <begin position="403"/>
        <end position="428"/>
    </location>
</feature>
<dbReference type="CDD" id="cd06173">
    <property type="entry name" value="MFS_MefA_like"/>
    <property type="match status" value="1"/>
</dbReference>
<accession>A0ABW7YZ02</accession>
<keyword evidence="2" id="KW-0813">Transport</keyword>
<evidence type="ECO:0000313" key="10">
    <source>
        <dbReference type="Proteomes" id="UP001612741"/>
    </source>
</evidence>
<keyword evidence="5 7" id="KW-1133">Transmembrane helix</keyword>
<keyword evidence="10" id="KW-1185">Reference proteome</keyword>
<protein>
    <submittedName>
        <fullName evidence="9">MFS transporter</fullName>
    </submittedName>
</protein>
<evidence type="ECO:0000256" key="5">
    <source>
        <dbReference type="ARBA" id="ARBA00022989"/>
    </source>
</evidence>
<evidence type="ECO:0000259" key="8">
    <source>
        <dbReference type="PROSITE" id="PS50850"/>
    </source>
</evidence>
<organism evidence="9 10">
    <name type="scientific">Nonomuraea typhae</name>
    <dbReference type="NCBI Taxonomy" id="2603600"/>
    <lineage>
        <taxon>Bacteria</taxon>
        <taxon>Bacillati</taxon>
        <taxon>Actinomycetota</taxon>
        <taxon>Actinomycetes</taxon>
        <taxon>Streptosporangiales</taxon>
        <taxon>Streptosporangiaceae</taxon>
        <taxon>Nonomuraea</taxon>
    </lineage>
</organism>
<dbReference type="SUPFAM" id="SSF103473">
    <property type="entry name" value="MFS general substrate transporter"/>
    <property type="match status" value="1"/>
</dbReference>
<dbReference type="Proteomes" id="UP001612741">
    <property type="component" value="Unassembled WGS sequence"/>
</dbReference>
<feature type="transmembrane region" description="Helical" evidence="7">
    <location>
        <begin position="341"/>
        <end position="362"/>
    </location>
</feature>
<name>A0ABW7YZ02_9ACTN</name>
<keyword evidence="6 7" id="KW-0472">Membrane</keyword>
<dbReference type="RefSeq" id="WP_397085498.1">
    <property type="nucleotide sequence ID" value="NZ_JBITGY010000007.1"/>
</dbReference>
<evidence type="ECO:0000256" key="3">
    <source>
        <dbReference type="ARBA" id="ARBA00022475"/>
    </source>
</evidence>
<dbReference type="InterPro" id="IPR010290">
    <property type="entry name" value="TM_effector"/>
</dbReference>
<dbReference type="Gene3D" id="1.20.1250.20">
    <property type="entry name" value="MFS general substrate transporter like domains"/>
    <property type="match status" value="1"/>
</dbReference>
<dbReference type="Pfam" id="PF05977">
    <property type="entry name" value="MFS_3"/>
    <property type="match status" value="1"/>
</dbReference>
<evidence type="ECO:0000256" key="7">
    <source>
        <dbReference type="SAM" id="Phobius"/>
    </source>
</evidence>
<feature type="transmembrane region" description="Helical" evidence="7">
    <location>
        <begin position="317"/>
        <end position="335"/>
    </location>
</feature>
<reference evidence="9 10" key="1">
    <citation type="submission" date="2024-10" db="EMBL/GenBank/DDBJ databases">
        <title>The Natural Products Discovery Center: Release of the First 8490 Sequenced Strains for Exploring Actinobacteria Biosynthetic Diversity.</title>
        <authorList>
            <person name="Kalkreuter E."/>
            <person name="Kautsar S.A."/>
            <person name="Yang D."/>
            <person name="Bader C.D."/>
            <person name="Teijaro C.N."/>
            <person name="Fluegel L."/>
            <person name="Davis C.M."/>
            <person name="Simpson J.R."/>
            <person name="Lauterbach L."/>
            <person name="Steele A.D."/>
            <person name="Gui C."/>
            <person name="Meng S."/>
            <person name="Li G."/>
            <person name="Viehrig K."/>
            <person name="Ye F."/>
            <person name="Su P."/>
            <person name="Kiefer A.F."/>
            <person name="Nichols A."/>
            <person name="Cepeda A.J."/>
            <person name="Yan W."/>
            <person name="Fan B."/>
            <person name="Jiang Y."/>
            <person name="Adhikari A."/>
            <person name="Zheng C.-J."/>
            <person name="Schuster L."/>
            <person name="Cowan T.M."/>
            <person name="Smanski M.J."/>
            <person name="Chevrette M.G."/>
            <person name="De Carvalho L.P.S."/>
            <person name="Shen B."/>
        </authorList>
    </citation>
    <scope>NUCLEOTIDE SEQUENCE [LARGE SCALE GENOMIC DNA]</scope>
    <source>
        <strain evidence="9 10">NPDC050545</strain>
    </source>
</reference>
<feature type="transmembrane region" description="Helical" evidence="7">
    <location>
        <begin position="101"/>
        <end position="122"/>
    </location>
</feature>
<feature type="transmembrane region" description="Helical" evidence="7">
    <location>
        <begin position="251"/>
        <end position="271"/>
    </location>
</feature>
<dbReference type="PANTHER" id="PTHR23513:SF11">
    <property type="entry name" value="STAPHYLOFERRIN A TRANSPORTER"/>
    <property type="match status" value="1"/>
</dbReference>
<feature type="transmembrane region" description="Helical" evidence="7">
    <location>
        <begin position="39"/>
        <end position="60"/>
    </location>
</feature>
<comment type="subcellular location">
    <subcellularLocation>
        <location evidence="1">Cell membrane</location>
        <topology evidence="1">Multi-pass membrane protein</topology>
    </subcellularLocation>
</comment>
<feature type="transmembrane region" description="Helical" evidence="7">
    <location>
        <begin position="374"/>
        <end position="397"/>
    </location>
</feature>
<gene>
    <name evidence="9" type="ORF">ACIBG2_27525</name>
</gene>
<evidence type="ECO:0000256" key="4">
    <source>
        <dbReference type="ARBA" id="ARBA00022692"/>
    </source>
</evidence>
<keyword evidence="4 7" id="KW-0812">Transmembrane</keyword>
<evidence type="ECO:0000256" key="1">
    <source>
        <dbReference type="ARBA" id="ARBA00004651"/>
    </source>
</evidence>
<dbReference type="InterPro" id="IPR020846">
    <property type="entry name" value="MFS_dom"/>
</dbReference>
<feature type="transmembrane region" description="Helical" evidence="7">
    <location>
        <begin position="195"/>
        <end position="214"/>
    </location>
</feature>
<dbReference type="EMBL" id="JBITGY010000007">
    <property type="protein sequence ID" value="MFI6501157.1"/>
    <property type="molecule type" value="Genomic_DNA"/>
</dbReference>
<dbReference type="PANTHER" id="PTHR23513">
    <property type="entry name" value="INTEGRAL MEMBRANE EFFLUX PROTEIN-RELATED"/>
    <property type="match status" value="1"/>
</dbReference>
<sequence>MSITLSEEIATMAEPTVNEQGARWLRGPLRPFQHGQYRLLAGSLTASVLGEGLWLMAMVWQVIALKGQAGELSVVATASAAGMLATVLLGGVIADRVPQRRILLATELILTVTATAIAALSLTGVIELWHLAVVAFVRGVGSGFYYPAYSAMLPSIVPADHLLAANGVEGVLRPVVMQAAGPAIASFLVSAQGPGAALAVGAGTQLVAMAFLVFMRSVPLRRDQAAEAPRHPVKSMAIDLRDGFVYMLRTPWLLATLLFASLMILVIMGPMEVLIPFAVKDGAGGGPEEHAMVMTAFGISGAVASLFMASRKLPRRYLTVMNLLWGVACVPFIFIGVAGDIWLIVGAAFVTGALFSAPMVIWGTLLQRRVPPELLGRVSSLDFFVSLVFMPLSMALAGPVSELIGLAPTFIIAGIIPLPIAILAIVLARMPADELAHPLDHADSPEPAQTHP</sequence>
<dbReference type="InterPro" id="IPR036259">
    <property type="entry name" value="MFS_trans_sf"/>
</dbReference>
<evidence type="ECO:0000313" key="9">
    <source>
        <dbReference type="EMBL" id="MFI6501157.1"/>
    </source>
</evidence>